<gene>
    <name evidence="2" type="ORF">OQ273_09560</name>
</gene>
<evidence type="ECO:0000313" key="3">
    <source>
        <dbReference type="Proteomes" id="UP001151234"/>
    </source>
</evidence>
<feature type="region of interest" description="Disordered" evidence="1">
    <location>
        <begin position="695"/>
        <end position="729"/>
    </location>
</feature>
<dbReference type="RefSeq" id="WP_267990218.1">
    <property type="nucleotide sequence ID" value="NZ_JAPJZI010000001.1"/>
</dbReference>
<protein>
    <submittedName>
        <fullName evidence="2">Uncharacterized protein</fullName>
    </submittedName>
</protein>
<keyword evidence="3" id="KW-1185">Reference proteome</keyword>
<dbReference type="EMBL" id="JAPJZI010000001">
    <property type="protein sequence ID" value="MDA5398814.1"/>
    <property type="molecule type" value="Genomic_DNA"/>
</dbReference>
<comment type="caution">
    <text evidence="2">The sequence shown here is derived from an EMBL/GenBank/DDBJ whole genome shotgun (WGS) entry which is preliminary data.</text>
</comment>
<evidence type="ECO:0000313" key="2">
    <source>
        <dbReference type="EMBL" id="MDA5398814.1"/>
    </source>
</evidence>
<name>A0A9X3ZH81_9HYPH</name>
<reference evidence="2" key="1">
    <citation type="submission" date="2022-11" db="EMBL/GenBank/DDBJ databases">
        <title>Draft genome sequence of Hoeflea poritis E7-10 and Hoeflea prorocentri PM5-8, separated from scleractinian coral Porites lutea and marine dinoflagellate.</title>
        <authorList>
            <person name="Zhang G."/>
            <person name="Wei Q."/>
            <person name="Cai L."/>
        </authorList>
    </citation>
    <scope>NUCLEOTIDE SEQUENCE</scope>
    <source>
        <strain evidence="2">PM5-8</strain>
    </source>
</reference>
<evidence type="ECO:0000256" key="1">
    <source>
        <dbReference type="SAM" id="MobiDB-lite"/>
    </source>
</evidence>
<organism evidence="2 3">
    <name type="scientific">Hoeflea prorocentri</name>
    <dbReference type="NCBI Taxonomy" id="1922333"/>
    <lineage>
        <taxon>Bacteria</taxon>
        <taxon>Pseudomonadati</taxon>
        <taxon>Pseudomonadota</taxon>
        <taxon>Alphaproteobacteria</taxon>
        <taxon>Hyphomicrobiales</taxon>
        <taxon>Rhizobiaceae</taxon>
        <taxon>Hoeflea</taxon>
    </lineage>
</organism>
<sequence>MSEQKALILIDMPQLSNLYTMHEKHGIDGLRPLISNGNRLIILHNVSEELPRGRRGEVNDWLGSRPGVIKPQLKVKAAELETLKRQYFPSVKAGQRADVAIVKYILENKTETFTILSHDSGLNEWPDHVKKNKGWNIKVRSHGGLPGFYFNEAINGRISAEDYVAIMQHVQTGNLSEKYRRVFTAEEIEKFKTKFADEKGEIFFGARRFAKLGLFLGTLKAAGILGDVVSVAQAAEESAWHAERGDAVKAEKAWAKLAGDLSGGTAGAAAGGWAVAAGLRVLGVVPNPVTKVLAIAAGALIGGYAGGEKGKDFAGALHDYIVANNDGQALTAGLIARFARDYNNRHGILTPEELEFVRRFALSQEYQFFKREGPERFREIFGQDFLELYGQYMLDEAGRPITGYIATDEGDVFLTPDSKGGLREIVVPRETIDNTKQIYRDEGGTYKAVPTDAGTALYEEETGAFSRLISPENLREEFLKKMGARRLRFDALEPASPHYDPEMKIDFFGRPMRAGDLVDGDPDVGDVSYYPGDNDGNLTSGPRQPRFRKVPIMDLLLKDGVLRNENGEVIRASTGRPAGGVYDRFVNMQLLSDDGSLVEGRTGRSRVGARFIHSSGTDVGLGELFRHLQLFPDVDGDLRSPALGKRRQRQPLYWILHRDLPSPEDYVLQRSGFEPGHVRRQLKAANRFVKTDGDLFGRRPPFAPVPTPKPDRTEPGRAEYPGYRKFGPM</sequence>
<proteinExistence type="predicted"/>
<accession>A0A9X3ZH81</accession>
<dbReference type="AlphaFoldDB" id="A0A9X3ZH81"/>
<dbReference type="Proteomes" id="UP001151234">
    <property type="component" value="Unassembled WGS sequence"/>
</dbReference>